<reference evidence="3" key="1">
    <citation type="submission" date="2015-12" db="EMBL/GenBank/DDBJ databases">
        <title>Complete genome sequences of two moderately thermophilic Paenibacillus species.</title>
        <authorList>
            <person name="Butler R.III."/>
            <person name="Wang J."/>
            <person name="Stark B.C."/>
            <person name="Pombert J.-F."/>
        </authorList>
    </citation>
    <scope>NUCLEOTIDE SEQUENCE [LARGE SCALE GENOMIC DNA]</scope>
    <source>
        <strain evidence="3">32O-Y</strain>
    </source>
</reference>
<protein>
    <submittedName>
        <fullName evidence="2">Uncharacterized protein</fullName>
    </submittedName>
</protein>
<name>A0A0U2VF34_9BACL</name>
<evidence type="ECO:0000256" key="1">
    <source>
        <dbReference type="SAM" id="Phobius"/>
    </source>
</evidence>
<proteinExistence type="predicted"/>
<keyword evidence="3" id="KW-1185">Reference proteome</keyword>
<reference evidence="2 3" key="2">
    <citation type="journal article" date="2016" name="Genome Announc.">
        <title>Complete Genome Sequences of Two Interactive Moderate Thermophiles, Paenibacillus napthalenovorans 32O-Y and Paenibacillus sp. 32O-W.</title>
        <authorList>
            <person name="Butler R.R.III."/>
            <person name="Wang J."/>
            <person name="Stark B.C."/>
            <person name="Pombert J.F."/>
        </authorList>
    </citation>
    <scope>NUCLEOTIDE SEQUENCE [LARGE SCALE GENOMIC DNA]</scope>
    <source>
        <strain evidence="2 3">32O-Y</strain>
    </source>
</reference>
<dbReference type="STRING" id="162209.IJ22_17570"/>
<keyword evidence="1" id="KW-1133">Transmembrane helix</keyword>
<keyword evidence="1" id="KW-0472">Membrane</keyword>
<keyword evidence="1" id="KW-0812">Transmembrane</keyword>
<gene>
    <name evidence="2" type="ORF">IJ22_17570</name>
</gene>
<evidence type="ECO:0000313" key="2">
    <source>
        <dbReference type="EMBL" id="ALS22131.1"/>
    </source>
</evidence>
<organism evidence="2 3">
    <name type="scientific">Paenibacillus naphthalenovorans</name>
    <dbReference type="NCBI Taxonomy" id="162209"/>
    <lineage>
        <taxon>Bacteria</taxon>
        <taxon>Bacillati</taxon>
        <taxon>Bacillota</taxon>
        <taxon>Bacilli</taxon>
        <taxon>Bacillales</taxon>
        <taxon>Paenibacillaceae</taxon>
        <taxon>Paenibacillus</taxon>
    </lineage>
</organism>
<feature type="transmembrane region" description="Helical" evidence="1">
    <location>
        <begin position="37"/>
        <end position="55"/>
    </location>
</feature>
<feature type="transmembrane region" description="Helical" evidence="1">
    <location>
        <begin position="7"/>
        <end position="25"/>
    </location>
</feature>
<dbReference type="PATRIC" id="fig|162209.4.peg.1861"/>
<dbReference type="Proteomes" id="UP000061660">
    <property type="component" value="Chromosome"/>
</dbReference>
<dbReference type="EMBL" id="CP013652">
    <property type="protein sequence ID" value="ALS22131.1"/>
    <property type="molecule type" value="Genomic_DNA"/>
</dbReference>
<sequence>MFSYIMVLWLVLSLSTYTVIMYQQFRSKEWKYTWSHLFWFVYGIIFTVIPYEYMLHQIQLK</sequence>
<evidence type="ECO:0000313" key="3">
    <source>
        <dbReference type="Proteomes" id="UP000061660"/>
    </source>
</evidence>
<dbReference type="KEGG" id="pnp:IJ22_17570"/>
<dbReference type="AlphaFoldDB" id="A0A0U2VF34"/>
<accession>A0A0U2VF34</accession>